<evidence type="ECO:0000313" key="4">
    <source>
        <dbReference type="EMBL" id="GGI26095.1"/>
    </source>
</evidence>
<evidence type="ECO:0000256" key="1">
    <source>
        <dbReference type="SAM" id="MobiDB-lite"/>
    </source>
</evidence>
<reference evidence="5 6" key="2">
    <citation type="submission" date="2018-06" db="EMBL/GenBank/DDBJ databases">
        <title>Comparative genomics of rhizobia nodulating Arachis hypogaea in China.</title>
        <authorList>
            <person name="Li Y."/>
        </authorList>
    </citation>
    <scope>NUCLEOTIDE SEQUENCE [LARGE SCALE GENOMIC DNA]</scope>
    <source>
        <strain evidence="5 6">CCBAU 51658</strain>
        <plasmid evidence="5 6">unnamed</plasmid>
    </source>
</reference>
<dbReference type="AlphaFoldDB" id="A0A410VIS3"/>
<evidence type="ECO:0000313" key="7">
    <source>
        <dbReference type="Proteomes" id="UP000625079"/>
    </source>
</evidence>
<dbReference type="GO" id="GO:0003700">
    <property type="term" value="F:DNA-binding transcription factor activity"/>
    <property type="evidence" value="ECO:0007669"/>
    <property type="project" value="TreeGrafter"/>
</dbReference>
<keyword evidence="2" id="KW-1133">Transmembrane helix</keyword>
<dbReference type="OrthoDB" id="8086566at2"/>
<dbReference type="GO" id="GO:0005829">
    <property type="term" value="C:cytosol"/>
    <property type="evidence" value="ECO:0007669"/>
    <property type="project" value="TreeGrafter"/>
</dbReference>
<evidence type="ECO:0000259" key="3">
    <source>
        <dbReference type="PROSITE" id="PS50042"/>
    </source>
</evidence>
<sequence length="214" mass="23860">MTWIEACGYLASSLVLVTFCMHTMLTLRAVAICSNLAFIVYATGAGIYPVLILHFILLPLNAAYFVRMVLVLRRAKLAANTDLSPNWLQPFMHTQRIKAGETIFEKGDHADALYLIGSGQVELPEIDKLLYPGEVFGEVGLFAVDRRRRTQSARAASDLELFWIKADALKRICERNPGLSLYFLRPVATRLSSNASERTEPRQAPSARCAGDIR</sequence>
<gene>
    <name evidence="4" type="ORF">GCM10010987_37680</name>
    <name evidence="5" type="ORF">XH86_39770</name>
</gene>
<dbReference type="PROSITE" id="PS50042">
    <property type="entry name" value="CNMP_BINDING_3"/>
    <property type="match status" value="1"/>
</dbReference>
<feature type="transmembrane region" description="Helical" evidence="2">
    <location>
        <begin position="39"/>
        <end position="66"/>
    </location>
</feature>
<protein>
    <submittedName>
        <fullName evidence="5">Cyclic nucleotide-binding domain-containing protein</fullName>
    </submittedName>
</protein>
<evidence type="ECO:0000256" key="2">
    <source>
        <dbReference type="SAM" id="Phobius"/>
    </source>
</evidence>
<dbReference type="EMBL" id="CP030058">
    <property type="protein sequence ID" value="QOZ64770.1"/>
    <property type="molecule type" value="Genomic_DNA"/>
</dbReference>
<geneLocation type="plasmid" evidence="5 6">
    <name>unnamed</name>
</geneLocation>
<dbReference type="InterPro" id="IPR018490">
    <property type="entry name" value="cNMP-bd_dom_sf"/>
</dbReference>
<dbReference type="Gene3D" id="2.60.120.10">
    <property type="entry name" value="Jelly Rolls"/>
    <property type="match status" value="1"/>
</dbReference>
<keyword evidence="2" id="KW-0472">Membrane</keyword>
<dbReference type="SMART" id="SM00100">
    <property type="entry name" value="cNMP"/>
    <property type="match status" value="1"/>
</dbReference>
<keyword evidence="6" id="KW-1185">Reference proteome</keyword>
<accession>A0A410VIS3</accession>
<keyword evidence="2" id="KW-0812">Transmembrane</keyword>
<organism evidence="4 7">
    <name type="scientific">Bradyrhizobium guangdongense</name>
    <dbReference type="NCBI Taxonomy" id="1325090"/>
    <lineage>
        <taxon>Bacteria</taxon>
        <taxon>Pseudomonadati</taxon>
        <taxon>Pseudomonadota</taxon>
        <taxon>Alphaproteobacteria</taxon>
        <taxon>Hyphomicrobiales</taxon>
        <taxon>Nitrobacteraceae</taxon>
        <taxon>Bradyrhizobium</taxon>
    </lineage>
</organism>
<dbReference type="InterPro" id="IPR014710">
    <property type="entry name" value="RmlC-like_jellyroll"/>
</dbReference>
<keyword evidence="5" id="KW-0614">Plasmid</keyword>
<reference evidence="4" key="3">
    <citation type="submission" date="2022-12" db="EMBL/GenBank/DDBJ databases">
        <authorList>
            <person name="Sun Q."/>
            <person name="Zhou Y."/>
        </authorList>
    </citation>
    <scope>NUCLEOTIDE SEQUENCE</scope>
    <source>
        <strain evidence="4">CGMCC 1.15034</strain>
    </source>
</reference>
<dbReference type="InterPro" id="IPR000595">
    <property type="entry name" value="cNMP-bd_dom"/>
</dbReference>
<reference evidence="4" key="1">
    <citation type="journal article" date="2014" name="Int. J. Syst. Evol. Microbiol.">
        <title>Complete genome sequence of Corynebacterium casei LMG S-19264T (=DSM 44701T), isolated from a smear-ripened cheese.</title>
        <authorList>
            <consortium name="US DOE Joint Genome Institute (JGI-PGF)"/>
            <person name="Walter F."/>
            <person name="Albersmeier A."/>
            <person name="Kalinowski J."/>
            <person name="Ruckert C."/>
        </authorList>
    </citation>
    <scope>NUCLEOTIDE SEQUENCE</scope>
    <source>
        <strain evidence="4">CGMCC 1.15034</strain>
    </source>
</reference>
<evidence type="ECO:0000313" key="5">
    <source>
        <dbReference type="EMBL" id="QOZ64770.1"/>
    </source>
</evidence>
<dbReference type="PANTHER" id="PTHR24567">
    <property type="entry name" value="CRP FAMILY TRANSCRIPTIONAL REGULATORY PROTEIN"/>
    <property type="match status" value="1"/>
</dbReference>
<dbReference type="SUPFAM" id="SSF51206">
    <property type="entry name" value="cAMP-binding domain-like"/>
    <property type="match status" value="1"/>
</dbReference>
<proteinExistence type="predicted"/>
<evidence type="ECO:0000313" key="6">
    <source>
        <dbReference type="Proteomes" id="UP000593880"/>
    </source>
</evidence>
<dbReference type="Proteomes" id="UP000593880">
    <property type="component" value="Plasmid unnamed"/>
</dbReference>
<dbReference type="RefSeq" id="WP_128929499.1">
    <property type="nucleotide sequence ID" value="NZ_BMHC01000007.1"/>
</dbReference>
<name>A0A410VIS3_9BRAD</name>
<dbReference type="Pfam" id="PF00027">
    <property type="entry name" value="cNMP_binding"/>
    <property type="match status" value="1"/>
</dbReference>
<feature type="region of interest" description="Disordered" evidence="1">
    <location>
        <begin position="194"/>
        <end position="214"/>
    </location>
</feature>
<dbReference type="PANTHER" id="PTHR24567:SF68">
    <property type="entry name" value="DNA-BINDING TRANSCRIPTIONAL DUAL REGULATOR CRP"/>
    <property type="match status" value="1"/>
</dbReference>
<dbReference type="InterPro" id="IPR050397">
    <property type="entry name" value="Env_Response_Regulators"/>
</dbReference>
<feature type="domain" description="Cyclic nucleotide-binding" evidence="3">
    <location>
        <begin position="92"/>
        <end position="172"/>
    </location>
</feature>
<dbReference type="EMBL" id="BMHC01000007">
    <property type="protein sequence ID" value="GGI26095.1"/>
    <property type="molecule type" value="Genomic_DNA"/>
</dbReference>
<dbReference type="Proteomes" id="UP000625079">
    <property type="component" value="Unassembled WGS sequence"/>
</dbReference>
<dbReference type="CDD" id="cd00038">
    <property type="entry name" value="CAP_ED"/>
    <property type="match status" value="1"/>
</dbReference>